<dbReference type="InterPro" id="IPR027417">
    <property type="entry name" value="P-loop_NTPase"/>
</dbReference>
<evidence type="ECO:0000313" key="3">
    <source>
        <dbReference type="Proteomes" id="UP001183586"/>
    </source>
</evidence>
<dbReference type="SUPFAM" id="SSF52540">
    <property type="entry name" value="P-loop containing nucleoside triphosphate hydrolases"/>
    <property type="match status" value="1"/>
</dbReference>
<accession>A0ABU2PJH6</accession>
<dbReference type="Proteomes" id="UP001183586">
    <property type="component" value="Unassembled WGS sequence"/>
</dbReference>
<feature type="region of interest" description="Disordered" evidence="1">
    <location>
        <begin position="613"/>
        <end position="685"/>
    </location>
</feature>
<evidence type="ECO:0000256" key="1">
    <source>
        <dbReference type="SAM" id="MobiDB-lite"/>
    </source>
</evidence>
<protein>
    <submittedName>
        <fullName evidence="2">Serine protease</fullName>
    </submittedName>
</protein>
<organism evidence="2 3">
    <name type="scientific">Streptomyces dubilierae</name>
    <dbReference type="NCBI Taxonomy" id="3075533"/>
    <lineage>
        <taxon>Bacteria</taxon>
        <taxon>Bacillati</taxon>
        <taxon>Actinomycetota</taxon>
        <taxon>Actinomycetes</taxon>
        <taxon>Kitasatosporales</taxon>
        <taxon>Streptomycetaceae</taxon>
        <taxon>Streptomyces</taxon>
    </lineage>
</organism>
<comment type="caution">
    <text evidence="2">The sequence shown here is derived from an EMBL/GenBank/DDBJ whole genome shotgun (WGS) entry which is preliminary data.</text>
</comment>
<dbReference type="InterPro" id="IPR009003">
    <property type="entry name" value="Peptidase_S1_PA"/>
</dbReference>
<reference evidence="3" key="1">
    <citation type="submission" date="2023-07" db="EMBL/GenBank/DDBJ databases">
        <title>30 novel species of actinomycetes from the DSMZ collection.</title>
        <authorList>
            <person name="Nouioui I."/>
        </authorList>
    </citation>
    <scope>NUCLEOTIDE SEQUENCE [LARGE SCALE GENOMIC DNA]</scope>
    <source>
        <strain evidence="3">DSM 41921</strain>
    </source>
</reference>
<feature type="compositionally biased region" description="Basic and acidic residues" evidence="1">
    <location>
        <begin position="615"/>
        <end position="627"/>
    </location>
</feature>
<proteinExistence type="predicted"/>
<keyword evidence="2" id="KW-0378">Hydrolase</keyword>
<gene>
    <name evidence="2" type="ORF">RM641_33300</name>
</gene>
<dbReference type="GO" id="GO:0008233">
    <property type="term" value="F:peptidase activity"/>
    <property type="evidence" value="ECO:0007669"/>
    <property type="project" value="UniProtKB-KW"/>
</dbReference>
<dbReference type="RefSeq" id="WP_311688149.1">
    <property type="nucleotide sequence ID" value="NZ_JAVREU010000024.1"/>
</dbReference>
<dbReference type="GO" id="GO:0006508">
    <property type="term" value="P:proteolysis"/>
    <property type="evidence" value="ECO:0007669"/>
    <property type="project" value="UniProtKB-KW"/>
</dbReference>
<sequence>MAEGRAGGHLQRVVAVSPCLPEGTGIHASGLRISSALVLTVAHVLTIGQRRARRARVFLADQRGQAHEAEVVWNSRRTARASPDRGLDAAVLRLVNPAAEGLSTLEPVRWGEYTLSGRHRVTGVGFPGFEARRGTTAPRTVTGTIDVVREPWQRVFMLERDDGNARFTTGLWRADGLSGTVVHSEDRSLVVGLVFQHDHQDSRLAVMPAPRLLESPELRALIAGDGGDPTVAPVMLDGLLVQPPAPARTPAALLDPARRLLPLQEPAVGAVKNLANLLLRRESRATLLHGAAHTGKTRTAHELIGIMRSTGWNAGFLARTPGPNHDWRDVLSRLDRSTLLVVDELETRAKQWNDLHRWVIENRAEHVSLLGIARSPHQGYETTARVQAPDAMAVPSQLTHLLEDPVRHIDEGLAGARFPEMNGFDAAVFGGGNRPQRIAVAQAWALSALLQRNGTWSDPGEPYRVLLTHEHRYATQALQAGLPWLDKDLCRALLTACAYFDASAPSETVDDVRITLEHHLAAVRGFSLAKPSLLDAMFLLSIAEALTELYPPIDGAHRSRMPEAVRQAQDDYASAHRPKLRPLLLDKAQDHRMSQYLALEASAYRIPDAYGARVRSREGPDGARPPRPDAPGTIPHMRGNRDVPPSSPSRPGATGTTQQVRGNRDVPPPKRRRPGGRGEPPSPRW</sequence>
<dbReference type="SUPFAM" id="SSF50494">
    <property type="entry name" value="Trypsin-like serine proteases"/>
    <property type="match status" value="1"/>
</dbReference>
<name>A0ABU2PJH6_9ACTN</name>
<dbReference type="EMBL" id="JAVREU010000024">
    <property type="protein sequence ID" value="MDT0392319.1"/>
    <property type="molecule type" value="Genomic_DNA"/>
</dbReference>
<evidence type="ECO:0000313" key="2">
    <source>
        <dbReference type="EMBL" id="MDT0392319.1"/>
    </source>
</evidence>
<keyword evidence="3" id="KW-1185">Reference proteome</keyword>
<keyword evidence="2" id="KW-0645">Protease</keyword>